<proteinExistence type="predicted"/>
<keyword evidence="2" id="KW-1185">Reference proteome</keyword>
<organism evidence="1 2">
    <name type="scientific">Tumebacillus lacus</name>
    <dbReference type="NCBI Taxonomy" id="2995335"/>
    <lineage>
        <taxon>Bacteria</taxon>
        <taxon>Bacillati</taxon>
        <taxon>Bacillota</taxon>
        <taxon>Bacilli</taxon>
        <taxon>Bacillales</taxon>
        <taxon>Alicyclobacillaceae</taxon>
        <taxon>Tumebacillus</taxon>
    </lineage>
</organism>
<sequence length="91" mass="10204">MLTEQQKRMYIEQSLRQIELSVEDADGLIHLLLADPGTRAHGQRLQAICNRICDATRNVEHTIEQGLLPASPEQASLGRRVQEATVEISQI</sequence>
<gene>
    <name evidence="1" type="ORF">OS242_00450</name>
</gene>
<comment type="caution">
    <text evidence="1">The sequence shown here is derived from an EMBL/GenBank/DDBJ whole genome shotgun (WGS) entry which is preliminary data.</text>
</comment>
<dbReference type="Proteomes" id="UP001208017">
    <property type="component" value="Unassembled WGS sequence"/>
</dbReference>
<reference evidence="1 2" key="1">
    <citation type="submission" date="2022-11" db="EMBL/GenBank/DDBJ databases">
        <title>Study of microbial diversity in lake waters.</title>
        <authorList>
            <person name="Zhang J."/>
        </authorList>
    </citation>
    <scope>NUCLEOTIDE SEQUENCE [LARGE SCALE GENOMIC DNA]</scope>
    <source>
        <strain evidence="1 2">DT12</strain>
    </source>
</reference>
<evidence type="ECO:0000313" key="2">
    <source>
        <dbReference type="Proteomes" id="UP001208017"/>
    </source>
</evidence>
<dbReference type="EMBL" id="JAPMLT010000001">
    <property type="protein sequence ID" value="MCX7568442.1"/>
    <property type="molecule type" value="Genomic_DNA"/>
</dbReference>
<accession>A0ABT3WUT8</accession>
<dbReference type="RefSeq" id="WP_267149690.1">
    <property type="nucleotide sequence ID" value="NZ_JAPMLT010000001.1"/>
</dbReference>
<protein>
    <submittedName>
        <fullName evidence="1">Uncharacterized protein</fullName>
    </submittedName>
</protein>
<name>A0ABT3WUT8_9BACL</name>
<evidence type="ECO:0000313" key="1">
    <source>
        <dbReference type="EMBL" id="MCX7568442.1"/>
    </source>
</evidence>